<organism evidence="1 2">
    <name type="scientific">Streptomyces finlayi</name>
    <dbReference type="NCBI Taxonomy" id="67296"/>
    <lineage>
        <taxon>Bacteria</taxon>
        <taxon>Bacillati</taxon>
        <taxon>Actinomycetota</taxon>
        <taxon>Actinomycetes</taxon>
        <taxon>Kitasatosporales</taxon>
        <taxon>Streptomycetaceae</taxon>
        <taxon>Streptomyces</taxon>
    </lineage>
</organism>
<protein>
    <submittedName>
        <fullName evidence="1">Uncharacterized protein</fullName>
    </submittedName>
</protein>
<gene>
    <name evidence="1" type="ORF">F0344_00565</name>
</gene>
<proteinExistence type="predicted"/>
<reference evidence="2" key="1">
    <citation type="submission" date="2019-10" db="EMBL/GenBank/DDBJ databases">
        <title>Antimicrobial potential of Antarctic Bacteria.</title>
        <authorList>
            <person name="Benaud N."/>
            <person name="Edwards R.J."/>
            <person name="Ferrari B.C."/>
        </authorList>
    </citation>
    <scope>NUCLEOTIDE SEQUENCE [LARGE SCALE GENOMIC DNA]</scope>
    <source>
        <strain evidence="2">NBSH44</strain>
    </source>
</reference>
<name>A0A7G7BDA0_9ACTN</name>
<evidence type="ECO:0000313" key="2">
    <source>
        <dbReference type="Proteomes" id="UP000515307"/>
    </source>
</evidence>
<keyword evidence="2" id="KW-1185">Reference proteome</keyword>
<accession>A0A7G7BDA0</accession>
<sequence>MRDLREVLQAWGEDPALPGETEPYARPWVPPLTGAEQAEATVLAFAADPDADEPHWAFDASLASLVRLGHSTPPVREALARLRASDRRLSGYGDYRAFLEDEKIRERIDAVLALP</sequence>
<dbReference type="RefSeq" id="WP_185296885.1">
    <property type="nucleotide sequence ID" value="NZ_CP045702.1"/>
</dbReference>
<dbReference type="EMBL" id="CP045702">
    <property type="protein sequence ID" value="QNE73315.1"/>
    <property type="molecule type" value="Genomic_DNA"/>
</dbReference>
<dbReference type="AlphaFoldDB" id="A0A7G7BDA0"/>
<evidence type="ECO:0000313" key="1">
    <source>
        <dbReference type="EMBL" id="QNE73315.1"/>
    </source>
</evidence>
<dbReference type="KEGG" id="sfiy:F0344_00565"/>
<dbReference type="Proteomes" id="UP000515307">
    <property type="component" value="Chromosome"/>
</dbReference>